<dbReference type="GO" id="GO:0051539">
    <property type="term" value="F:4 iron, 4 sulfur cluster binding"/>
    <property type="evidence" value="ECO:0007669"/>
    <property type="project" value="UniProtKB-KW"/>
</dbReference>
<comment type="similarity">
    <text evidence="3">Belongs to the prokaryotic molybdopterin-containing oxidoreductase family. NasA/NapA/NarB subfamily.</text>
</comment>
<keyword evidence="6" id="KW-0479">Metal-binding</keyword>
<dbReference type="SMART" id="SM00926">
    <property type="entry name" value="Molybdop_Fe4S4"/>
    <property type="match status" value="1"/>
</dbReference>
<dbReference type="AlphaFoldDB" id="A0A1V2ETV3"/>
<dbReference type="EC" id="1.7.99.4" evidence="13"/>
<dbReference type="PANTHER" id="PTHR43105">
    <property type="entry name" value="RESPIRATORY NITRATE REDUCTASE"/>
    <property type="match status" value="1"/>
</dbReference>
<comment type="cofactor">
    <cofactor evidence="2">
        <name>[4Fe-4S] cluster</name>
        <dbReference type="ChEBI" id="CHEBI:49883"/>
    </cofactor>
</comment>
<evidence type="ECO:0000256" key="8">
    <source>
        <dbReference type="ARBA" id="ARBA00023004"/>
    </source>
</evidence>
<dbReference type="GO" id="GO:0043546">
    <property type="term" value="F:molybdopterin cofactor binding"/>
    <property type="evidence" value="ECO:0007669"/>
    <property type="project" value="InterPro"/>
</dbReference>
<dbReference type="Gene3D" id="2.20.25.90">
    <property type="entry name" value="ADC-like domains"/>
    <property type="match status" value="1"/>
</dbReference>
<evidence type="ECO:0000256" key="1">
    <source>
        <dbReference type="ARBA" id="ARBA00001942"/>
    </source>
</evidence>
<dbReference type="Pfam" id="PF00384">
    <property type="entry name" value="Molybdopterin"/>
    <property type="match status" value="1"/>
</dbReference>
<dbReference type="Gene3D" id="3.40.50.740">
    <property type="match status" value="1"/>
</dbReference>
<evidence type="ECO:0000256" key="9">
    <source>
        <dbReference type="ARBA" id="ARBA00023014"/>
    </source>
</evidence>
<feature type="region of interest" description="Disordered" evidence="11">
    <location>
        <begin position="1"/>
        <end position="23"/>
    </location>
</feature>
<evidence type="ECO:0000313" key="13">
    <source>
        <dbReference type="EMBL" id="ONF95738.1"/>
    </source>
</evidence>
<evidence type="ECO:0000313" key="14">
    <source>
        <dbReference type="Proteomes" id="UP000188729"/>
    </source>
</evidence>
<evidence type="ECO:0000256" key="3">
    <source>
        <dbReference type="ARBA" id="ARBA00008747"/>
    </source>
</evidence>
<keyword evidence="7 13" id="KW-0560">Oxidoreductase</keyword>
<comment type="caution">
    <text evidence="13">The sequence shown here is derived from an EMBL/GenBank/DDBJ whole genome shotgun (WGS) entry which is preliminary data.</text>
</comment>
<dbReference type="Proteomes" id="UP000188729">
    <property type="component" value="Unassembled WGS sequence"/>
</dbReference>
<evidence type="ECO:0000256" key="6">
    <source>
        <dbReference type="ARBA" id="ARBA00022723"/>
    </source>
</evidence>
<dbReference type="GO" id="GO:0042128">
    <property type="term" value="P:nitrate assimilation"/>
    <property type="evidence" value="ECO:0007669"/>
    <property type="project" value="UniProtKB-KW"/>
</dbReference>
<dbReference type="InterPro" id="IPR050123">
    <property type="entry name" value="Prok_molybdopt-oxidoreductase"/>
</dbReference>
<comment type="cofactor">
    <cofactor evidence="1">
        <name>Mo-bis(molybdopterin guanine dinucleotide)</name>
        <dbReference type="ChEBI" id="CHEBI:60539"/>
    </cofactor>
</comment>
<dbReference type="GO" id="GO:0016491">
    <property type="term" value="F:oxidoreductase activity"/>
    <property type="evidence" value="ECO:0007669"/>
    <property type="project" value="UniProtKB-KW"/>
</dbReference>
<keyword evidence="5" id="KW-0500">Molybdenum</keyword>
<feature type="domain" description="4Fe-4S Mo/W bis-MGD-type" evidence="12">
    <location>
        <begin position="37"/>
        <end position="93"/>
    </location>
</feature>
<dbReference type="InterPro" id="IPR041957">
    <property type="entry name" value="CT_Nitrate-R-NapA-like"/>
</dbReference>
<evidence type="ECO:0000256" key="7">
    <source>
        <dbReference type="ARBA" id="ARBA00023002"/>
    </source>
</evidence>
<dbReference type="Pfam" id="PF04879">
    <property type="entry name" value="Molybdop_Fe4S4"/>
    <property type="match status" value="1"/>
</dbReference>
<keyword evidence="14" id="KW-1185">Reference proteome</keyword>
<dbReference type="SUPFAM" id="SSF53706">
    <property type="entry name" value="Formate dehydrogenase/DMSO reductase, domains 1-3"/>
    <property type="match status" value="1"/>
</dbReference>
<evidence type="ECO:0000256" key="11">
    <source>
        <dbReference type="SAM" id="MobiDB-lite"/>
    </source>
</evidence>
<dbReference type="InterPro" id="IPR006963">
    <property type="entry name" value="Mopterin_OxRdtase_4Fe-4S_dom"/>
</dbReference>
<dbReference type="OrthoDB" id="9816402at2"/>
<dbReference type="STRING" id="1915074.SPHI_21760"/>
<dbReference type="GO" id="GO:0045333">
    <property type="term" value="P:cellular respiration"/>
    <property type="evidence" value="ECO:0007669"/>
    <property type="project" value="UniProtKB-ARBA"/>
</dbReference>
<dbReference type="CDD" id="cd02791">
    <property type="entry name" value="MopB_CT_Nitrate-R-NapA-like"/>
    <property type="match status" value="1"/>
</dbReference>
<dbReference type="PROSITE" id="PS51669">
    <property type="entry name" value="4FE4S_MOW_BIS_MGD"/>
    <property type="match status" value="1"/>
</dbReference>
<reference evidence="13 14" key="1">
    <citation type="submission" date="2016-11" db="EMBL/GenBank/DDBJ databases">
        <title>Genome sequence of Sphingomonas jeddahensis G39.</title>
        <authorList>
            <person name="Poehlein A."/>
            <person name="Wuebbeler J.H."/>
            <person name="Steinbuechel A."/>
            <person name="Daniel R."/>
        </authorList>
    </citation>
    <scope>NUCLEOTIDE SEQUENCE [LARGE SCALE GENOMIC DNA]</scope>
    <source>
        <strain evidence="13 14">G39</strain>
    </source>
</reference>
<evidence type="ECO:0000256" key="2">
    <source>
        <dbReference type="ARBA" id="ARBA00001966"/>
    </source>
</evidence>
<proteinExistence type="inferred from homology"/>
<dbReference type="GO" id="GO:0046872">
    <property type="term" value="F:metal ion binding"/>
    <property type="evidence" value="ECO:0007669"/>
    <property type="project" value="UniProtKB-KW"/>
</dbReference>
<dbReference type="PANTHER" id="PTHR43105:SF10">
    <property type="entry name" value="NADH-QUINONE OXIDOREDUCTASE SUBUNIT G"/>
    <property type="match status" value="1"/>
</dbReference>
<evidence type="ECO:0000256" key="10">
    <source>
        <dbReference type="ARBA" id="ARBA00023063"/>
    </source>
</evidence>
<dbReference type="Pfam" id="PF01568">
    <property type="entry name" value="Molydop_binding"/>
    <property type="match status" value="1"/>
</dbReference>
<evidence type="ECO:0000259" key="12">
    <source>
        <dbReference type="PROSITE" id="PS51669"/>
    </source>
</evidence>
<gene>
    <name evidence="13" type="primary">narB</name>
    <name evidence="13" type="ORF">SPHI_21760</name>
</gene>
<keyword evidence="8" id="KW-0408">Iron</keyword>
<sequence length="966" mass="107274">MRQSRDSAREIWGKRTPHPADQRWPARVDERVKEEPDRWVQSACVLCSNGCGCDIGVKDGRIVGVRGRAVDVVNFGRMGPKGLNGWEANNSPDRLTTPLIRRAGRLEPTSWDEAMSLIAQRTRDIRDRYTSSAIGFYTSGQLFLEEYYTLAMIGKAGLGTPHMDGNTRLCTATAAAALKETFGSDGQPGAYEDIDVTDCIVLVGHNMAATDTVLWMRILDRLAAPDPPKLIVIDPRHTATAEKADVHLAPKVGTNLALLNGLLHLLIDGGHADHSFIDAHTRGFDVLTEIVREYTPGRVEEITHVHPADLRRAADIIAASKGLVSTCLQGVYQSNQATATACQVNNLNLILGRIGRPGCGILQMNGQPTSQNTRETGADGDLPGFRNWANMEHIRELARLWNVEPDIIPHWSPPTHALEMFHHCETGSIRMLWISATNPAVSMPNLPRIRAILEKEELFVVAQDAFMTETTQLADVVLPAAIWGEKTGCFTNVSRTVHISHKAVDPPGAARSDLDIWLDYARRMEFRDKDGAPLIKWSDAEGAFDAWRECSRGRPCDYSGLSYAKLTGGSGIPWPVNEAHPNGSVRIYEDLRFPTDPEFCEHFGSDLDTGAPWDETKFRAFEPDGRAFLKGTHYRPPTEEPDAEYPIYLTTGRLVYHFHTRTKTGRSKPLRDAAPEERVQIARADAQRIGIGEGDWVRITSRRGSVEARATLGDIAPGHAFVPFHFGYWDGPGHAQAANELTLFEWDPISKQPHFKYAAVRLERVDEPSSKQPIQVNLDPEQTGGDPSLASAALRAVKGAAKAAVQAVTPGKPRAHLADYLGLLDESEKRLIKAFDQVRETHPDTPDVVTECKMFAEWASQATVSLQPFIARYGERLEDEPERLDKALLVQRKQAGFDLLRDMHDLFLLVNESLISVTVLDQAALALRDEDLRSVLENIRSHNDRMREWLYARCRQAAPQVLVVPS</sequence>
<keyword evidence="10" id="KW-0534">Nitrate assimilation</keyword>
<dbReference type="InterPro" id="IPR006657">
    <property type="entry name" value="MoPterin_dinucl-bd_dom"/>
</dbReference>
<dbReference type="InterPro" id="IPR009010">
    <property type="entry name" value="Asp_de-COase-like_dom_sf"/>
</dbReference>
<protein>
    <submittedName>
        <fullName evidence="13">Nitrate reductase</fullName>
        <ecNumber evidence="13">1.7.99.4</ecNumber>
    </submittedName>
</protein>
<evidence type="ECO:0000256" key="4">
    <source>
        <dbReference type="ARBA" id="ARBA00022485"/>
    </source>
</evidence>
<dbReference type="InterPro" id="IPR006656">
    <property type="entry name" value="Mopterin_OxRdtase"/>
</dbReference>
<dbReference type="SUPFAM" id="SSF50692">
    <property type="entry name" value="ADC-like"/>
    <property type="match status" value="1"/>
</dbReference>
<organism evidence="13 14">
    <name type="scientific">Sphingomonas jeddahensis</name>
    <dbReference type="NCBI Taxonomy" id="1915074"/>
    <lineage>
        <taxon>Bacteria</taxon>
        <taxon>Pseudomonadati</taxon>
        <taxon>Pseudomonadota</taxon>
        <taxon>Alphaproteobacteria</taxon>
        <taxon>Sphingomonadales</taxon>
        <taxon>Sphingomonadaceae</taxon>
        <taxon>Sphingomonas</taxon>
    </lineage>
</organism>
<dbReference type="Gene3D" id="3.40.228.10">
    <property type="entry name" value="Dimethylsulfoxide Reductase, domain 2"/>
    <property type="match status" value="1"/>
</dbReference>
<keyword evidence="4" id="KW-0004">4Fe-4S</keyword>
<evidence type="ECO:0000256" key="5">
    <source>
        <dbReference type="ARBA" id="ARBA00022505"/>
    </source>
</evidence>
<name>A0A1V2ETV3_9SPHN</name>
<keyword evidence="9" id="KW-0411">Iron-sulfur</keyword>
<accession>A0A1V2ETV3</accession>
<dbReference type="GO" id="GO:1990204">
    <property type="term" value="C:oxidoreductase complex"/>
    <property type="evidence" value="ECO:0007669"/>
    <property type="project" value="UniProtKB-ARBA"/>
</dbReference>
<dbReference type="Gene3D" id="2.40.40.20">
    <property type="match status" value="1"/>
</dbReference>
<dbReference type="EMBL" id="MPSB01000009">
    <property type="protein sequence ID" value="ONF95738.1"/>
    <property type="molecule type" value="Genomic_DNA"/>
</dbReference>